<keyword evidence="3" id="KW-1185">Reference proteome</keyword>
<feature type="compositionally biased region" description="Gly residues" evidence="1">
    <location>
        <begin position="369"/>
        <end position="386"/>
    </location>
</feature>
<accession>A0AAD6WUV2</accession>
<comment type="caution">
    <text evidence="2">The sequence shown here is derived from an EMBL/GenBank/DDBJ whole genome shotgun (WGS) entry which is preliminary data.</text>
</comment>
<evidence type="ECO:0000313" key="2">
    <source>
        <dbReference type="EMBL" id="KAJ7025670.1"/>
    </source>
</evidence>
<reference evidence="2" key="1">
    <citation type="submission" date="2023-03" db="EMBL/GenBank/DDBJ databases">
        <title>Massive genome expansion in bonnet fungi (Mycena s.s.) driven by repeated elements and novel gene families across ecological guilds.</title>
        <authorList>
            <consortium name="Lawrence Berkeley National Laboratory"/>
            <person name="Harder C.B."/>
            <person name="Miyauchi S."/>
            <person name="Viragh M."/>
            <person name="Kuo A."/>
            <person name="Thoen E."/>
            <person name="Andreopoulos B."/>
            <person name="Lu D."/>
            <person name="Skrede I."/>
            <person name="Drula E."/>
            <person name="Henrissat B."/>
            <person name="Morin E."/>
            <person name="Kohler A."/>
            <person name="Barry K."/>
            <person name="LaButti K."/>
            <person name="Morin E."/>
            <person name="Salamov A."/>
            <person name="Lipzen A."/>
            <person name="Mereny Z."/>
            <person name="Hegedus B."/>
            <person name="Baldrian P."/>
            <person name="Stursova M."/>
            <person name="Weitz H."/>
            <person name="Taylor A."/>
            <person name="Grigoriev I.V."/>
            <person name="Nagy L.G."/>
            <person name="Martin F."/>
            <person name="Kauserud H."/>
        </authorList>
    </citation>
    <scope>NUCLEOTIDE SEQUENCE</scope>
    <source>
        <strain evidence="2">CBHHK200</strain>
    </source>
</reference>
<dbReference type="AlphaFoldDB" id="A0AAD6WUV2"/>
<organism evidence="2 3">
    <name type="scientific">Mycena alexandri</name>
    <dbReference type="NCBI Taxonomy" id="1745969"/>
    <lineage>
        <taxon>Eukaryota</taxon>
        <taxon>Fungi</taxon>
        <taxon>Dikarya</taxon>
        <taxon>Basidiomycota</taxon>
        <taxon>Agaricomycotina</taxon>
        <taxon>Agaricomycetes</taxon>
        <taxon>Agaricomycetidae</taxon>
        <taxon>Agaricales</taxon>
        <taxon>Marasmiineae</taxon>
        <taxon>Mycenaceae</taxon>
        <taxon>Mycena</taxon>
    </lineage>
</organism>
<feature type="compositionally biased region" description="Basic residues" evidence="1">
    <location>
        <begin position="195"/>
        <end position="204"/>
    </location>
</feature>
<dbReference type="Proteomes" id="UP001218188">
    <property type="component" value="Unassembled WGS sequence"/>
</dbReference>
<dbReference type="EMBL" id="JARJCM010000150">
    <property type="protein sequence ID" value="KAJ7025670.1"/>
    <property type="molecule type" value="Genomic_DNA"/>
</dbReference>
<name>A0AAD6WUV2_9AGAR</name>
<gene>
    <name evidence="2" type="ORF">C8F04DRAFT_1299581</name>
</gene>
<feature type="region of interest" description="Disordered" evidence="1">
    <location>
        <begin position="168"/>
        <end position="204"/>
    </location>
</feature>
<feature type="region of interest" description="Disordered" evidence="1">
    <location>
        <begin position="359"/>
        <end position="386"/>
    </location>
</feature>
<proteinExistence type="predicted"/>
<evidence type="ECO:0000313" key="3">
    <source>
        <dbReference type="Proteomes" id="UP001218188"/>
    </source>
</evidence>
<evidence type="ECO:0000256" key="1">
    <source>
        <dbReference type="SAM" id="MobiDB-lite"/>
    </source>
</evidence>
<protein>
    <submittedName>
        <fullName evidence="2">Uncharacterized protein</fullName>
    </submittedName>
</protein>
<sequence length="527" mass="57635">MYTDVLFGGPLSLDKLDDPFGATHTLGGPYILEVPGPARVRIPVKTLQWLYGYASDKPSLRAGCRSETSVGLEPLVGIAQRRVSQYHKEQLPTKGAYVQTGLRKSIFTLAEGRKPRPKGGTITAGYGLVGQSHLNMKGKLRLKVWRFVFLPTSKTLIKAQKRFRAKGRHWFHEHSPSTAKDPSGVIPTRQSSSYKTRRARTCRNRARAQIKTTEERGVLSTKQYEGGIRRRGADERVRGSGAIWGRCHKPVVCERGGAGSLVSLGKFDNVKEPTIDEVHSQRRRGWVVREGLGRCWHHLGPPSNSARRCGRQRKRGGVYSFTGAEADEDDAARRTVHEGQAKARREFVRREMCGEDARVAPDGRASADGRGGGGGGGGGGEKGGPCGRVHDRVARKGMEIDGGAELSVVRVSDLVRGISGGRQDTHHERRRAIQASARRVSAGEILKQTKTKNAGCGGKWVARNRAKWRVKGSGEPRLTVRDYVRKPLIGPILTSSHSATSAKQNVSGWSGIRPTKRAIPPELNLAA</sequence>